<dbReference type="Proteomes" id="UP000218615">
    <property type="component" value="Unassembled WGS sequence"/>
</dbReference>
<dbReference type="RefSeq" id="WP_096203868.1">
    <property type="nucleotide sequence ID" value="NZ_FZMP01000024.1"/>
</dbReference>
<name>A0A284VJP5_9EURY</name>
<keyword evidence="2" id="KW-1185">Reference proteome</keyword>
<dbReference type="AlphaFoldDB" id="A0A284VJP5"/>
<reference evidence="2" key="1">
    <citation type="submission" date="2017-06" db="EMBL/GenBank/DDBJ databases">
        <authorList>
            <person name="Cremers G."/>
        </authorList>
    </citation>
    <scope>NUCLEOTIDE SEQUENCE [LARGE SCALE GENOMIC DNA]</scope>
</reference>
<sequence>MRKLYVASAIIFSMLAGVSWAIVPPQAANQNIGAYDTSVNQLVKTNCRNRHTADAPDRRHNLVQIGEYLLSIFHFYEN</sequence>
<evidence type="ECO:0000313" key="1">
    <source>
        <dbReference type="EMBL" id="SNQ59506.1"/>
    </source>
</evidence>
<organism evidence="1 2">
    <name type="scientific">Candidatus Methanoperedens nitratireducens</name>
    <dbReference type="NCBI Taxonomy" id="1392998"/>
    <lineage>
        <taxon>Archaea</taxon>
        <taxon>Methanobacteriati</taxon>
        <taxon>Methanobacteriota</taxon>
        <taxon>Stenosarchaea group</taxon>
        <taxon>Methanomicrobia</taxon>
        <taxon>Methanosarcinales</taxon>
        <taxon>ANME-2 cluster</taxon>
        <taxon>Candidatus Methanoperedentaceae</taxon>
        <taxon>Candidatus Methanoperedens</taxon>
    </lineage>
</organism>
<protein>
    <submittedName>
        <fullName evidence="1">Uncharacterized protein</fullName>
    </submittedName>
</protein>
<dbReference type="EMBL" id="FZMP01000024">
    <property type="protein sequence ID" value="SNQ59506.1"/>
    <property type="molecule type" value="Genomic_DNA"/>
</dbReference>
<evidence type="ECO:0000313" key="2">
    <source>
        <dbReference type="Proteomes" id="UP000218615"/>
    </source>
</evidence>
<proteinExistence type="predicted"/>
<gene>
    <name evidence="1" type="ORF">MNV_120073</name>
</gene>
<accession>A0A284VJP5</accession>